<dbReference type="Gene3D" id="3.40.605.10">
    <property type="entry name" value="Aldehyde Dehydrogenase, Chain A, domain 1"/>
    <property type="match status" value="1"/>
</dbReference>
<keyword evidence="2 4" id="KW-0560">Oxidoreductase</keyword>
<protein>
    <submittedName>
        <fullName evidence="4">Putative Aldehyde dehydrogenase (NAD(+))</fullName>
        <ecNumber evidence="4">1.2.1.3</ecNumber>
    </submittedName>
</protein>
<dbReference type="PANTHER" id="PTHR42804">
    <property type="entry name" value="ALDEHYDE DEHYDROGENASE"/>
    <property type="match status" value="1"/>
</dbReference>
<dbReference type="Proteomes" id="UP000182888">
    <property type="component" value="Unassembled WGS sequence"/>
</dbReference>
<evidence type="ECO:0000259" key="3">
    <source>
        <dbReference type="Pfam" id="PF00171"/>
    </source>
</evidence>
<dbReference type="AlphaFoldDB" id="A0A0K2VR02"/>
<dbReference type="Pfam" id="PF00171">
    <property type="entry name" value="Aldedh"/>
    <property type="match status" value="1"/>
</dbReference>
<dbReference type="EC" id="1.2.1.3" evidence="4"/>
<dbReference type="SUPFAM" id="SSF53720">
    <property type="entry name" value="ALDH-like"/>
    <property type="match status" value="1"/>
</dbReference>
<name>A0A0K2VR02_MESPL</name>
<evidence type="ECO:0000313" key="5">
    <source>
        <dbReference type="Proteomes" id="UP000182888"/>
    </source>
</evidence>
<dbReference type="InterPro" id="IPR016162">
    <property type="entry name" value="Ald_DH_N"/>
</dbReference>
<feature type="domain" description="Aldehyde dehydrogenase" evidence="3">
    <location>
        <begin position="22"/>
        <end position="162"/>
    </location>
</feature>
<accession>A0A0K2VR02</accession>
<evidence type="ECO:0000256" key="1">
    <source>
        <dbReference type="ARBA" id="ARBA00009986"/>
    </source>
</evidence>
<sequence length="171" mass="19093">MKYLDHFYIDGRFVPQGDRPRRIVINPATEEPAGTIAMGTAQDVNAAVVAARKAFGTCDHSSRKERLEMLRRVLALFDERAEEFAQLTTLEMGAPITFARQAQIAGSRAHIADAIRILEHYEFERLAGRTLLAFEPVGVCALITPWNFPVLQIVTKVMPALVRSGRQPHPL</sequence>
<dbReference type="InterPro" id="IPR016161">
    <property type="entry name" value="Ald_DH/histidinol_DH"/>
</dbReference>
<evidence type="ECO:0000313" key="4">
    <source>
        <dbReference type="EMBL" id="CDX51000.1"/>
    </source>
</evidence>
<dbReference type="InterPro" id="IPR015590">
    <property type="entry name" value="Aldehyde_DH_dom"/>
</dbReference>
<proteinExistence type="inferred from homology"/>
<dbReference type="GO" id="GO:0004029">
    <property type="term" value="F:aldehyde dehydrogenase (NAD+) activity"/>
    <property type="evidence" value="ECO:0007669"/>
    <property type="project" value="UniProtKB-EC"/>
</dbReference>
<comment type="similarity">
    <text evidence="1">Belongs to the aldehyde dehydrogenase family.</text>
</comment>
<reference evidence="5" key="1">
    <citation type="submission" date="2014-08" db="EMBL/GenBank/DDBJ databases">
        <authorList>
            <person name="Edwards T."/>
        </authorList>
    </citation>
    <scope>NUCLEOTIDE SEQUENCE [LARGE SCALE GENOMIC DNA]</scope>
</reference>
<evidence type="ECO:0000256" key="2">
    <source>
        <dbReference type="ARBA" id="ARBA00023002"/>
    </source>
</evidence>
<dbReference type="EMBL" id="CCND01000005">
    <property type="protein sequence ID" value="CDX51000.1"/>
    <property type="molecule type" value="Genomic_DNA"/>
</dbReference>
<gene>
    <name evidence="4" type="ORF">MPL1032_130083</name>
</gene>
<organism evidence="4 5">
    <name type="scientific">Mesorhizobium plurifarium</name>
    <dbReference type="NCBI Taxonomy" id="69974"/>
    <lineage>
        <taxon>Bacteria</taxon>
        <taxon>Pseudomonadati</taxon>
        <taxon>Pseudomonadota</taxon>
        <taxon>Alphaproteobacteria</taxon>
        <taxon>Hyphomicrobiales</taxon>
        <taxon>Phyllobacteriaceae</taxon>
        <taxon>Mesorhizobium</taxon>
    </lineage>
</organism>
<dbReference type="PANTHER" id="PTHR42804:SF1">
    <property type="entry name" value="ALDEHYDE DEHYDROGENASE-RELATED"/>
    <property type="match status" value="1"/>
</dbReference>